<sequence length="755" mass="82813">MNCIRLEIGASRIRCVFDASLKESDKDTDFALSDVTYKYLLERDLVMNVQRDGQWGSFRHLTMPSRAVRKTPTSRAFLNVQTRGDLSSLHWYESPLRYTTPSSTTRKLLCDVYYAPLNFRDVMLATGKLSPDALPGDVAACECLLGLEFSGRDAEGRRVMGLVPSEGMATAVAVDSDWLWEVPDMWSLEEASTVPVAYSTAYYALLVRGNMRPGESLLVHSGSGGVGQAAISIALSMGCTVFTTVGTEEKREYLKRRFPQLGDRNIARSRDLSFEDHVLRETNGRGVNLVLNSLSEEKLQASVRCLAKHGRFLEIGKFDLYEDSSLGMSVFLKGISFHGILLEALHGNDPFTAEDKLRVRELVRDGIASGVVRPLAIKRYARDQAEEAFRYMASGKHIGKIVLEVRPEESRRTTCPTPPVTVEAVVRTYFYEDKSYIIAGGLGGFGLELADWMLSRGCRKLLLSSRSGVRTGYQHLCLRRWQHAGANVVATSADVSTEEGARQIIEEAATMGPIGGIFNLAMVLSDALLENQTAESFEHVCKPKAAGSQLLDELSRSLCPDLDHFVVFSSVACGRGNVGQSNYAYANSAMERICERRAADGLPGLAIQWGPIAEVGVLHRRKGADSEVAGCAPQVISSCMNVLDQFLSLRQPVLSCLVKADHSTKSEEETTNTRDLAKTVARIFGGKEPSAFKPNVSLGELGMDSLMAIEVKQTLERDYDIALSVSEIRQLTFDQLREIGGGSGESVAPTDVKPA</sequence>
<keyword evidence="4" id="KW-0808">Transferase</keyword>
<dbReference type="InterPro" id="IPR036291">
    <property type="entry name" value="NAD(P)-bd_dom_sf"/>
</dbReference>
<evidence type="ECO:0000256" key="6">
    <source>
        <dbReference type="ARBA" id="ARBA00022857"/>
    </source>
</evidence>
<reference evidence="12 13" key="1">
    <citation type="journal article" date="2023" name="Arcadia Sci">
        <title>De novo assembly of a long-read Amblyomma americanum tick genome.</title>
        <authorList>
            <person name="Chou S."/>
            <person name="Poskanzer K.E."/>
            <person name="Rollins M."/>
            <person name="Thuy-Boun P.S."/>
        </authorList>
    </citation>
    <scope>NUCLEOTIDE SEQUENCE [LARGE SCALE GENOMIC DNA]</scope>
    <source>
        <strain evidence="12">F_SG_1</strain>
        <tissue evidence="12">Salivary glands</tissue>
    </source>
</reference>
<evidence type="ECO:0000256" key="1">
    <source>
        <dbReference type="ARBA" id="ARBA00022450"/>
    </source>
</evidence>
<evidence type="ECO:0000313" key="13">
    <source>
        <dbReference type="Proteomes" id="UP001321473"/>
    </source>
</evidence>
<protein>
    <recommendedName>
        <fullName evidence="11">Carrier domain-containing protein</fullName>
    </recommendedName>
</protein>
<dbReference type="InterPro" id="IPR020843">
    <property type="entry name" value="ER"/>
</dbReference>
<comment type="caution">
    <text evidence="12">The sequence shown here is derived from an EMBL/GenBank/DDBJ whole genome shotgun (WGS) entry which is preliminary data.</text>
</comment>
<gene>
    <name evidence="12" type="ORF">V5799_007200</name>
</gene>
<dbReference type="Gene3D" id="3.40.50.720">
    <property type="entry name" value="NAD(P)-binding Rossmann-like Domain"/>
    <property type="match status" value="1"/>
</dbReference>
<keyword evidence="1" id="KW-0596">Phosphopantetheine</keyword>
<dbReference type="SMART" id="SM00822">
    <property type="entry name" value="PKS_KR"/>
    <property type="match status" value="1"/>
</dbReference>
<dbReference type="InterPro" id="IPR050091">
    <property type="entry name" value="PKS_NRPS_Biosynth_Enz"/>
</dbReference>
<evidence type="ECO:0000256" key="3">
    <source>
        <dbReference type="ARBA" id="ARBA00022553"/>
    </source>
</evidence>
<dbReference type="InterPro" id="IPR057326">
    <property type="entry name" value="KR_dom"/>
</dbReference>
<dbReference type="SUPFAM" id="SSF47336">
    <property type="entry name" value="ACP-like"/>
    <property type="match status" value="1"/>
</dbReference>
<feature type="domain" description="Carrier" evidence="11">
    <location>
        <begin position="667"/>
        <end position="747"/>
    </location>
</feature>
<dbReference type="CDD" id="cd08954">
    <property type="entry name" value="KR_1_FAS_SDR_x"/>
    <property type="match status" value="1"/>
</dbReference>
<evidence type="ECO:0000313" key="12">
    <source>
        <dbReference type="EMBL" id="KAK8766019.1"/>
    </source>
</evidence>
<dbReference type="CDD" id="cd05195">
    <property type="entry name" value="enoyl_red"/>
    <property type="match status" value="1"/>
</dbReference>
<evidence type="ECO:0000256" key="10">
    <source>
        <dbReference type="ARBA" id="ARBA00023268"/>
    </source>
</evidence>
<evidence type="ECO:0000256" key="8">
    <source>
        <dbReference type="ARBA" id="ARBA00023098"/>
    </source>
</evidence>
<dbReference type="InterPro" id="IPR009081">
    <property type="entry name" value="PP-bd_ACP"/>
</dbReference>
<keyword evidence="6" id="KW-0521">NADP</keyword>
<evidence type="ECO:0000256" key="4">
    <source>
        <dbReference type="ARBA" id="ARBA00022679"/>
    </source>
</evidence>
<organism evidence="12 13">
    <name type="scientific">Amblyomma americanum</name>
    <name type="common">Lone star tick</name>
    <dbReference type="NCBI Taxonomy" id="6943"/>
    <lineage>
        <taxon>Eukaryota</taxon>
        <taxon>Metazoa</taxon>
        <taxon>Ecdysozoa</taxon>
        <taxon>Arthropoda</taxon>
        <taxon>Chelicerata</taxon>
        <taxon>Arachnida</taxon>
        <taxon>Acari</taxon>
        <taxon>Parasitiformes</taxon>
        <taxon>Ixodida</taxon>
        <taxon>Ixodoidea</taxon>
        <taxon>Ixodidae</taxon>
        <taxon>Amblyomminae</taxon>
        <taxon>Amblyomma</taxon>
    </lineage>
</organism>
<keyword evidence="2" id="KW-0444">Lipid biosynthesis</keyword>
<evidence type="ECO:0000256" key="2">
    <source>
        <dbReference type="ARBA" id="ARBA00022516"/>
    </source>
</evidence>
<dbReference type="Pfam" id="PF13602">
    <property type="entry name" value="ADH_zinc_N_2"/>
    <property type="match status" value="1"/>
</dbReference>
<dbReference type="Pfam" id="PF08659">
    <property type="entry name" value="KR"/>
    <property type="match status" value="1"/>
</dbReference>
<proteinExistence type="predicted"/>
<dbReference type="EMBL" id="JARKHS020026779">
    <property type="protein sequence ID" value="KAK8766019.1"/>
    <property type="molecule type" value="Genomic_DNA"/>
</dbReference>
<dbReference type="GO" id="GO:0006633">
    <property type="term" value="P:fatty acid biosynthetic process"/>
    <property type="evidence" value="ECO:0007669"/>
    <property type="project" value="UniProtKB-KW"/>
</dbReference>
<dbReference type="Pfam" id="PF21149">
    <property type="entry name" value="FAS_pseudo-KR"/>
    <property type="match status" value="1"/>
</dbReference>
<dbReference type="PROSITE" id="PS50075">
    <property type="entry name" value="CARRIER"/>
    <property type="match status" value="1"/>
</dbReference>
<keyword evidence="13" id="KW-1185">Reference proteome</keyword>
<accession>A0AAQ4DU79</accession>
<dbReference type="GO" id="GO:0004312">
    <property type="term" value="F:fatty acid synthase activity"/>
    <property type="evidence" value="ECO:0007669"/>
    <property type="project" value="TreeGrafter"/>
</dbReference>
<dbReference type="Gene3D" id="3.90.180.10">
    <property type="entry name" value="Medium-chain alcohol dehydrogenases, catalytic domain"/>
    <property type="match status" value="1"/>
</dbReference>
<keyword evidence="10" id="KW-0511">Multifunctional enzyme</keyword>
<keyword evidence="5" id="KW-0276">Fatty acid metabolism</keyword>
<dbReference type="InterPro" id="IPR036736">
    <property type="entry name" value="ACP-like_sf"/>
</dbReference>
<dbReference type="SMART" id="SM00823">
    <property type="entry name" value="PKS_PP"/>
    <property type="match status" value="1"/>
</dbReference>
<keyword evidence="8" id="KW-0443">Lipid metabolism</keyword>
<dbReference type="InterPro" id="IPR020806">
    <property type="entry name" value="PKS_PP-bd"/>
</dbReference>
<dbReference type="Gene3D" id="1.10.1200.10">
    <property type="entry name" value="ACP-like"/>
    <property type="match status" value="1"/>
</dbReference>
<keyword evidence="3" id="KW-0597">Phosphoprotein</keyword>
<dbReference type="FunFam" id="3.90.180.10:FF:000015">
    <property type="entry name" value="Fatty acid synthase"/>
    <property type="match status" value="1"/>
</dbReference>
<keyword evidence="9" id="KW-0275">Fatty acid biosynthesis</keyword>
<dbReference type="Proteomes" id="UP001321473">
    <property type="component" value="Unassembled WGS sequence"/>
</dbReference>
<dbReference type="GO" id="GO:0031177">
    <property type="term" value="F:phosphopantetheine binding"/>
    <property type="evidence" value="ECO:0007669"/>
    <property type="project" value="InterPro"/>
</dbReference>
<evidence type="ECO:0000259" key="11">
    <source>
        <dbReference type="PROSITE" id="PS50075"/>
    </source>
</evidence>
<dbReference type="InterPro" id="IPR013968">
    <property type="entry name" value="PKS_KR"/>
</dbReference>
<dbReference type="InterPro" id="IPR011032">
    <property type="entry name" value="GroES-like_sf"/>
</dbReference>
<dbReference type="SUPFAM" id="SSF51735">
    <property type="entry name" value="NAD(P)-binding Rossmann-fold domains"/>
    <property type="match status" value="2"/>
</dbReference>
<evidence type="ECO:0000256" key="5">
    <source>
        <dbReference type="ARBA" id="ARBA00022832"/>
    </source>
</evidence>
<dbReference type="PANTHER" id="PTHR43775:SF7">
    <property type="entry name" value="FATTY ACID SYNTHASE"/>
    <property type="match status" value="1"/>
</dbReference>
<dbReference type="SMART" id="SM00829">
    <property type="entry name" value="PKS_ER"/>
    <property type="match status" value="1"/>
</dbReference>
<dbReference type="FunFam" id="3.40.50.720:FF:000209">
    <property type="entry name" value="Polyketide synthase Pks12"/>
    <property type="match status" value="1"/>
</dbReference>
<dbReference type="InterPro" id="IPR049391">
    <property type="entry name" value="FAS_pseudo-KR"/>
</dbReference>
<name>A0AAQ4DU79_AMBAM</name>
<dbReference type="GO" id="GO:0016491">
    <property type="term" value="F:oxidoreductase activity"/>
    <property type="evidence" value="ECO:0007669"/>
    <property type="project" value="UniProtKB-KW"/>
</dbReference>
<keyword evidence="7" id="KW-0560">Oxidoreductase</keyword>
<dbReference type="Pfam" id="PF00550">
    <property type="entry name" value="PP-binding"/>
    <property type="match status" value="1"/>
</dbReference>
<evidence type="ECO:0000256" key="9">
    <source>
        <dbReference type="ARBA" id="ARBA00023160"/>
    </source>
</evidence>
<dbReference type="SUPFAM" id="SSF50129">
    <property type="entry name" value="GroES-like"/>
    <property type="match status" value="1"/>
</dbReference>
<evidence type="ECO:0000256" key="7">
    <source>
        <dbReference type="ARBA" id="ARBA00023002"/>
    </source>
</evidence>
<dbReference type="AlphaFoldDB" id="A0AAQ4DU79"/>
<dbReference type="PANTHER" id="PTHR43775">
    <property type="entry name" value="FATTY ACID SYNTHASE"/>
    <property type="match status" value="1"/>
</dbReference>